<dbReference type="Proteomes" id="UP000002815">
    <property type="component" value="Unassembled WGS sequence"/>
</dbReference>
<organism evidence="10 11">
    <name type="scientific">Streptococcus infantis ATCC 700779</name>
    <dbReference type="NCBI Taxonomy" id="889204"/>
    <lineage>
        <taxon>Bacteria</taxon>
        <taxon>Bacillati</taxon>
        <taxon>Bacillota</taxon>
        <taxon>Bacilli</taxon>
        <taxon>Lactobacillales</taxon>
        <taxon>Streptococcaceae</taxon>
        <taxon>Streptococcus</taxon>
    </lineage>
</organism>
<dbReference type="Gene3D" id="2.30.30.60">
    <property type="match status" value="1"/>
</dbReference>
<dbReference type="PANTHER" id="PTHR30460">
    <property type="entry name" value="MODERATE CONDUCTANCE MECHANOSENSITIVE CHANNEL YBIO"/>
    <property type="match status" value="1"/>
</dbReference>
<comment type="subcellular location">
    <subcellularLocation>
        <location evidence="1">Cell membrane</location>
        <topology evidence="1">Multi-pass membrane protein</topology>
    </subcellularLocation>
</comment>
<evidence type="ECO:0000256" key="2">
    <source>
        <dbReference type="ARBA" id="ARBA00008017"/>
    </source>
</evidence>
<protein>
    <submittedName>
        <fullName evidence="10">Transporter, small conductance mechanosensitive ion channel MscS family protein</fullName>
    </submittedName>
</protein>
<keyword evidence="5 7" id="KW-1133">Transmembrane helix</keyword>
<reference evidence="10 11" key="1">
    <citation type="submission" date="2010-12" db="EMBL/GenBank/DDBJ databases">
        <authorList>
            <person name="Muzny D."/>
            <person name="Qin X."/>
            <person name="Deng J."/>
            <person name="Jiang H."/>
            <person name="Liu Y."/>
            <person name="Qu J."/>
            <person name="Song X.-Z."/>
            <person name="Zhang L."/>
            <person name="Thornton R."/>
            <person name="Coyle M."/>
            <person name="Francisco L."/>
            <person name="Jackson L."/>
            <person name="Javaid M."/>
            <person name="Korchina V."/>
            <person name="Kovar C."/>
            <person name="Mata R."/>
            <person name="Mathew T."/>
            <person name="Ngo R."/>
            <person name="Nguyen L."/>
            <person name="Nguyen N."/>
            <person name="Okwuonu G."/>
            <person name="Ongeri F."/>
            <person name="Pham C."/>
            <person name="Simmons D."/>
            <person name="Wilczek-Boney K."/>
            <person name="Hale W."/>
            <person name="Jakkamsetti A."/>
            <person name="Pham P."/>
            <person name="Ruth R."/>
            <person name="San Lucas F."/>
            <person name="Warren J."/>
            <person name="Zhang J."/>
            <person name="Zhao Z."/>
            <person name="Zhou C."/>
            <person name="Zhu D."/>
            <person name="Lee S."/>
            <person name="Bess C."/>
            <person name="Blankenburg K."/>
            <person name="Forbes L."/>
            <person name="Fu Q."/>
            <person name="Gubbala S."/>
            <person name="Hirani K."/>
            <person name="Jayaseelan J.C."/>
            <person name="Lara F."/>
            <person name="Munidasa M."/>
            <person name="Palculict T."/>
            <person name="Patil S."/>
            <person name="Pu L.-L."/>
            <person name="Saada N."/>
            <person name="Tang L."/>
            <person name="Weissenberger G."/>
            <person name="Zhu Y."/>
            <person name="Hemphill L."/>
            <person name="Shang Y."/>
            <person name="Youmans B."/>
            <person name="Ayvaz T."/>
            <person name="Ross M."/>
            <person name="Santibanez J."/>
            <person name="Aqrawi P."/>
            <person name="Gross S."/>
            <person name="Joshi V."/>
            <person name="Fowler G."/>
            <person name="Nazareth L."/>
            <person name="Reid J."/>
            <person name="Worley K."/>
            <person name="Petrosino J."/>
            <person name="Highlander S."/>
            <person name="Gibbs R."/>
        </authorList>
    </citation>
    <scope>NUCLEOTIDE SEQUENCE [LARGE SCALE GENOMIC DNA]</scope>
    <source>
        <strain evidence="10 11">ATCC 700779</strain>
    </source>
</reference>
<dbReference type="Gene3D" id="1.10.287.1260">
    <property type="match status" value="1"/>
</dbReference>
<keyword evidence="3" id="KW-1003">Cell membrane</keyword>
<sequence length="195" mass="21811">MLGKELTMPTFIQNYIDKLNISSILEELFSKSVSLVLLFIVFYIVKIILHQVVKRVVKPSLKFSQKDEARQKTISRLIENILNYTLYFFLLYFVLSTLGLPVSSLLAGAGIAGVAIGMGAQGFLSDVVNGFFILFERQLDVGDQVEFTNGPITISGKVVSVGIRTTQLRSEDEVLHFVPNRSITVVSNFSRKEEN</sequence>
<evidence type="ECO:0000256" key="6">
    <source>
        <dbReference type="ARBA" id="ARBA00023136"/>
    </source>
</evidence>
<dbReference type="GO" id="GO:0005886">
    <property type="term" value="C:plasma membrane"/>
    <property type="evidence" value="ECO:0007669"/>
    <property type="project" value="UniProtKB-SubCell"/>
</dbReference>
<dbReference type="AlphaFoldDB" id="E8K1I2"/>
<dbReference type="Pfam" id="PF21088">
    <property type="entry name" value="MS_channel_1st"/>
    <property type="match status" value="1"/>
</dbReference>
<dbReference type="SUPFAM" id="SSF82861">
    <property type="entry name" value="Mechanosensitive channel protein MscS (YggB), transmembrane region"/>
    <property type="match status" value="1"/>
</dbReference>
<dbReference type="HOGENOM" id="CLU_037945_6_0_9"/>
<comment type="caution">
    <text evidence="10">The sequence shown here is derived from an EMBL/GenBank/DDBJ whole genome shotgun (WGS) entry which is preliminary data.</text>
</comment>
<evidence type="ECO:0000256" key="4">
    <source>
        <dbReference type="ARBA" id="ARBA00022692"/>
    </source>
</evidence>
<evidence type="ECO:0000256" key="7">
    <source>
        <dbReference type="SAM" id="Phobius"/>
    </source>
</evidence>
<dbReference type="EMBL" id="AEVD01000010">
    <property type="protein sequence ID" value="EFX36494.1"/>
    <property type="molecule type" value="Genomic_DNA"/>
</dbReference>
<dbReference type="InterPro" id="IPR023408">
    <property type="entry name" value="MscS_beta-dom_sf"/>
</dbReference>
<dbReference type="InterPro" id="IPR049142">
    <property type="entry name" value="MS_channel_1st"/>
</dbReference>
<dbReference type="InterPro" id="IPR006685">
    <property type="entry name" value="MscS_channel_2nd"/>
</dbReference>
<gene>
    <name evidence="10" type="ORF">HMPREF9423_1323</name>
</gene>
<dbReference type="InterPro" id="IPR045276">
    <property type="entry name" value="YbiO_bact"/>
</dbReference>
<evidence type="ECO:0000313" key="10">
    <source>
        <dbReference type="EMBL" id="EFX36494.1"/>
    </source>
</evidence>
<dbReference type="InterPro" id="IPR010920">
    <property type="entry name" value="LSM_dom_sf"/>
</dbReference>
<dbReference type="GO" id="GO:0008381">
    <property type="term" value="F:mechanosensitive monoatomic ion channel activity"/>
    <property type="evidence" value="ECO:0007669"/>
    <property type="project" value="InterPro"/>
</dbReference>
<evidence type="ECO:0000256" key="5">
    <source>
        <dbReference type="ARBA" id="ARBA00022989"/>
    </source>
</evidence>
<evidence type="ECO:0000313" key="11">
    <source>
        <dbReference type="Proteomes" id="UP000002815"/>
    </source>
</evidence>
<keyword evidence="11" id="KW-1185">Reference proteome</keyword>
<dbReference type="InterPro" id="IPR011014">
    <property type="entry name" value="MscS_channel_TM-2"/>
</dbReference>
<dbReference type="SUPFAM" id="SSF50182">
    <property type="entry name" value="Sm-like ribonucleoproteins"/>
    <property type="match status" value="1"/>
</dbReference>
<evidence type="ECO:0000256" key="3">
    <source>
        <dbReference type="ARBA" id="ARBA00022475"/>
    </source>
</evidence>
<name>E8K1I2_9STRE</name>
<keyword evidence="4 7" id="KW-0812">Transmembrane</keyword>
<dbReference type="Pfam" id="PF00924">
    <property type="entry name" value="MS_channel_2nd"/>
    <property type="match status" value="1"/>
</dbReference>
<accession>E8K1I2</accession>
<evidence type="ECO:0000259" key="8">
    <source>
        <dbReference type="Pfam" id="PF00924"/>
    </source>
</evidence>
<proteinExistence type="inferred from homology"/>
<feature type="transmembrane region" description="Helical" evidence="7">
    <location>
        <begin position="81"/>
        <end position="100"/>
    </location>
</feature>
<evidence type="ECO:0000259" key="9">
    <source>
        <dbReference type="Pfam" id="PF21088"/>
    </source>
</evidence>
<feature type="transmembrane region" description="Helical" evidence="7">
    <location>
        <begin position="28"/>
        <end position="49"/>
    </location>
</feature>
<feature type="transmembrane region" description="Helical" evidence="7">
    <location>
        <begin position="106"/>
        <end position="128"/>
    </location>
</feature>
<feature type="domain" description="Mechanosensitive ion channel MscS" evidence="8">
    <location>
        <begin position="124"/>
        <end position="191"/>
    </location>
</feature>
<feature type="domain" description="Mechanosensitive ion channel transmembrane helices 2/3" evidence="9">
    <location>
        <begin position="80"/>
        <end position="121"/>
    </location>
</feature>
<dbReference type="eggNOG" id="COG0668">
    <property type="taxonomic scope" value="Bacteria"/>
</dbReference>
<keyword evidence="6 7" id="KW-0472">Membrane</keyword>
<evidence type="ECO:0000256" key="1">
    <source>
        <dbReference type="ARBA" id="ARBA00004651"/>
    </source>
</evidence>
<comment type="similarity">
    <text evidence="2">Belongs to the MscS (TC 1.A.23) family.</text>
</comment>
<dbReference type="PANTHER" id="PTHR30460:SF0">
    <property type="entry name" value="MODERATE CONDUCTANCE MECHANOSENSITIVE CHANNEL YBIO"/>
    <property type="match status" value="1"/>
</dbReference>